<sequence>MNQQQASKINDHLLDALAAMQDAEMAIAGLGKAERLNFDRSLAEVIADFQQKLLEPIYRQYPDLEPPLIDEEPPEVCSELAWDEVKLPSHVTESRLDEIIFSLLTPRWQKVAMVLSRGVKRCEALGLPNVDHMMAARLRFLSEADLIEGIGDLRMWGHSEVRLKD</sequence>
<accession>A0A508STZ2</accession>
<proteinExistence type="predicted"/>
<organism evidence="1 2">
    <name type="scientific">Bradyrhizobium ivorense</name>
    <dbReference type="NCBI Taxonomy" id="2511166"/>
    <lineage>
        <taxon>Bacteria</taxon>
        <taxon>Pseudomonadati</taxon>
        <taxon>Pseudomonadota</taxon>
        <taxon>Alphaproteobacteria</taxon>
        <taxon>Hyphomicrobiales</taxon>
        <taxon>Nitrobacteraceae</taxon>
        <taxon>Bradyrhizobium</taxon>
    </lineage>
</organism>
<dbReference type="OrthoDB" id="6006919at2"/>
<protein>
    <submittedName>
        <fullName evidence="1">Uncharacterized protein</fullName>
    </submittedName>
</protein>
<keyword evidence="2" id="KW-1185">Reference proteome</keyword>
<gene>
    <name evidence="1" type="ORF">CI1B_05580</name>
</gene>
<dbReference type="RefSeq" id="WP_139857297.1">
    <property type="nucleotide sequence ID" value="NZ_CAADFC020000004.1"/>
</dbReference>
<dbReference type="Proteomes" id="UP000328092">
    <property type="component" value="Unassembled WGS sequence"/>
</dbReference>
<dbReference type="EMBL" id="CAADFC020000004">
    <property type="protein sequence ID" value="VIO65456.1"/>
    <property type="molecule type" value="Genomic_DNA"/>
</dbReference>
<reference evidence="1" key="1">
    <citation type="submission" date="2019-02" db="EMBL/GenBank/DDBJ databases">
        <authorList>
            <person name="Pothier F.J."/>
        </authorList>
    </citation>
    <scope>NUCLEOTIDE SEQUENCE</scope>
    <source>
        <strain evidence="1">CI-1B</strain>
    </source>
</reference>
<evidence type="ECO:0000313" key="1">
    <source>
        <dbReference type="EMBL" id="VIO65456.1"/>
    </source>
</evidence>
<name>A0A508STZ2_9BRAD</name>
<evidence type="ECO:0000313" key="2">
    <source>
        <dbReference type="Proteomes" id="UP000328092"/>
    </source>
</evidence>
<dbReference type="AlphaFoldDB" id="A0A508STZ2"/>
<comment type="caution">
    <text evidence="1">The sequence shown here is derived from an EMBL/GenBank/DDBJ whole genome shotgun (WGS) entry which is preliminary data.</text>
</comment>